<comment type="subcellular location">
    <subcellularLocation>
        <location evidence="1">Cell membrane</location>
        <topology evidence="1">Multi-pass membrane protein</topology>
    </subcellularLocation>
</comment>
<dbReference type="InterPro" id="IPR004477">
    <property type="entry name" value="ComEC_N"/>
</dbReference>
<keyword evidence="3 6" id="KW-0812">Transmembrane</keyword>
<keyword evidence="9" id="KW-1185">Reference proteome</keyword>
<protein>
    <submittedName>
        <fullName evidence="8">ComEC family protein</fullName>
    </submittedName>
</protein>
<feature type="domain" description="Metallo-beta-lactamase" evidence="7">
    <location>
        <begin position="575"/>
        <end position="772"/>
    </location>
</feature>
<dbReference type="PANTHER" id="PTHR30619">
    <property type="entry name" value="DNA INTERNALIZATION/COMPETENCE PROTEIN COMEC/REC2"/>
    <property type="match status" value="1"/>
</dbReference>
<feature type="transmembrane region" description="Helical" evidence="6">
    <location>
        <begin position="23"/>
        <end position="40"/>
    </location>
</feature>
<accession>A0ABQ6HIS7</accession>
<dbReference type="Pfam" id="PF13567">
    <property type="entry name" value="DUF4131"/>
    <property type="match status" value="1"/>
</dbReference>
<evidence type="ECO:0000256" key="6">
    <source>
        <dbReference type="SAM" id="Phobius"/>
    </source>
</evidence>
<dbReference type="SUPFAM" id="SSF56281">
    <property type="entry name" value="Metallo-hydrolase/oxidoreductase"/>
    <property type="match status" value="1"/>
</dbReference>
<dbReference type="InterPro" id="IPR025405">
    <property type="entry name" value="DUF4131"/>
</dbReference>
<dbReference type="RefSeq" id="WP_284300024.1">
    <property type="nucleotide sequence ID" value="NZ_BSSV01000007.1"/>
</dbReference>
<keyword evidence="2" id="KW-1003">Cell membrane</keyword>
<evidence type="ECO:0000256" key="4">
    <source>
        <dbReference type="ARBA" id="ARBA00022989"/>
    </source>
</evidence>
<dbReference type="InterPro" id="IPR004797">
    <property type="entry name" value="Competence_ComEC/Rec2"/>
</dbReference>
<dbReference type="Gene3D" id="3.60.15.10">
    <property type="entry name" value="Ribonuclease Z/Hydroxyacylglutathione hydrolase-like"/>
    <property type="match status" value="1"/>
</dbReference>
<dbReference type="NCBIfam" id="TIGR00361">
    <property type="entry name" value="ComEC_Rec2"/>
    <property type="match status" value="1"/>
</dbReference>
<evidence type="ECO:0000256" key="2">
    <source>
        <dbReference type="ARBA" id="ARBA00022475"/>
    </source>
</evidence>
<dbReference type="Proteomes" id="UP001157134">
    <property type="component" value="Unassembled WGS sequence"/>
</dbReference>
<feature type="transmembrane region" description="Helical" evidence="6">
    <location>
        <begin position="415"/>
        <end position="439"/>
    </location>
</feature>
<evidence type="ECO:0000313" key="9">
    <source>
        <dbReference type="Proteomes" id="UP001157134"/>
    </source>
</evidence>
<dbReference type="PANTHER" id="PTHR30619:SF1">
    <property type="entry name" value="RECOMBINATION PROTEIN 2"/>
    <property type="match status" value="1"/>
</dbReference>
<feature type="transmembrane region" description="Helical" evidence="6">
    <location>
        <begin position="355"/>
        <end position="377"/>
    </location>
</feature>
<evidence type="ECO:0000313" key="8">
    <source>
        <dbReference type="EMBL" id="GLX86717.1"/>
    </source>
</evidence>
<dbReference type="NCBIfam" id="TIGR00360">
    <property type="entry name" value="ComEC_N-term"/>
    <property type="match status" value="1"/>
</dbReference>
<dbReference type="InterPro" id="IPR035681">
    <property type="entry name" value="ComA-like_MBL"/>
</dbReference>
<dbReference type="SMART" id="SM00849">
    <property type="entry name" value="Lactamase_B"/>
    <property type="match status" value="1"/>
</dbReference>
<evidence type="ECO:0000256" key="3">
    <source>
        <dbReference type="ARBA" id="ARBA00022692"/>
    </source>
</evidence>
<feature type="transmembrane region" description="Helical" evidence="6">
    <location>
        <begin position="485"/>
        <end position="505"/>
    </location>
</feature>
<dbReference type="CDD" id="cd07731">
    <property type="entry name" value="ComA-like_MBL-fold"/>
    <property type="match status" value="1"/>
</dbReference>
<feature type="transmembrane region" description="Helical" evidence="6">
    <location>
        <begin position="289"/>
        <end position="309"/>
    </location>
</feature>
<organism evidence="8 9">
    <name type="scientific">Thalassotalea loyana</name>
    <dbReference type="NCBI Taxonomy" id="280483"/>
    <lineage>
        <taxon>Bacteria</taxon>
        <taxon>Pseudomonadati</taxon>
        <taxon>Pseudomonadota</taxon>
        <taxon>Gammaproteobacteria</taxon>
        <taxon>Alteromonadales</taxon>
        <taxon>Colwelliaceae</taxon>
        <taxon>Thalassotalea</taxon>
    </lineage>
</organism>
<keyword evidence="5 6" id="KW-0472">Membrane</keyword>
<comment type="caution">
    <text evidence="8">The sequence shown here is derived from an EMBL/GenBank/DDBJ whole genome shotgun (WGS) entry which is preliminary data.</text>
</comment>
<reference evidence="8 9" key="1">
    <citation type="submission" date="2023-03" db="EMBL/GenBank/DDBJ databases">
        <title>Thalassotalea loyana LMG 22536T draft genome sequence.</title>
        <authorList>
            <person name="Sawabe T."/>
        </authorList>
    </citation>
    <scope>NUCLEOTIDE SEQUENCE [LARGE SCALE GENOMIC DNA]</scope>
    <source>
        <strain evidence="8 9">LMG 22536</strain>
    </source>
</reference>
<evidence type="ECO:0000256" key="5">
    <source>
        <dbReference type="ARBA" id="ARBA00023136"/>
    </source>
</evidence>
<dbReference type="Pfam" id="PF03772">
    <property type="entry name" value="Competence"/>
    <property type="match status" value="1"/>
</dbReference>
<feature type="transmembrane region" description="Helical" evidence="6">
    <location>
        <begin position="316"/>
        <end position="335"/>
    </location>
</feature>
<dbReference type="EMBL" id="BSSV01000007">
    <property type="protein sequence ID" value="GLX86717.1"/>
    <property type="molecule type" value="Genomic_DNA"/>
</dbReference>
<feature type="transmembrane region" description="Helical" evidence="6">
    <location>
        <begin position="517"/>
        <end position="535"/>
    </location>
</feature>
<feature type="transmembrane region" description="Helical" evidence="6">
    <location>
        <begin position="451"/>
        <end position="473"/>
    </location>
</feature>
<evidence type="ECO:0000259" key="7">
    <source>
        <dbReference type="SMART" id="SM00849"/>
    </source>
</evidence>
<feature type="transmembrane region" description="Helical" evidence="6">
    <location>
        <begin position="542"/>
        <end position="561"/>
    </location>
</feature>
<dbReference type="InterPro" id="IPR036866">
    <property type="entry name" value="RibonucZ/Hydroxyglut_hydro"/>
</dbReference>
<sequence>MDRWLISFIQGALLSLFFTSQPSVFYINVFIILGLLCLCLKKLRFIGAILLGVSWVHYHGVVYNDIYQVNQMEKQSVSQAAKLIEFEVVDIPQIKAASIKFAAEITVMDGQTLKEPIFARLTFSHKYLPQSSVREFSFQQGQHWRVKAKLKPAHGVANPDSFSYQRWLREKGYHVTGYIYSKPQALPLLLDSDISFRQQLFNQVNRSLEHNNYRGLVLALGFGERYAISKQQWSVLQATNTSHLIAISGLHIGLIFGFSLLLLSLLARVCVILLGIGLKTSSLSLLTHANIRILLLSSALCCAAFYAYLANFSMPTIRALIMLCLYVSSVIFAYQMTRTRLLLLTVSIILLIEPLAFISPSFWLSFIAVSTIFLVLWRSENWRITFSETISSQLMTRYPHQSTSGRHVKIKQWTYALSSALFIQLGLSVLLMPVTALLYQQVSLSSIPANLVAVPWMSIFTIPLVLLSIVEAVASGYLNADSIRILEWLSTVSLKHIFSYLSWLASYEYMRWPISETTWLILTVCIVIILGLCLSKRVTGTLSVGALAMVVWVGGLLLANVNQGSWQVRVFDVGHGLSVLIERNGKVILYDTGAGFPNGFSFAQAAILPHLTAKKIQTIDYLVLSHNDNDHQGGYAELANRVELTRVLSSYPVPLLKSQKPRPKLLSCNHSFQAAWQGLSIEILSIKSEQSGHKSPMSDNDMSCVIRIGDGKQFILLPGDVTHKVESMLVRTHENKINADVLIAPHHGSKTSSTVKFIDAVSPQIVIFSTGHLNRWNMPHKQVKERYQKQGISMLNTADVGSILITFSQKHGSNPISIETQRQDERPFWIFN</sequence>
<dbReference type="Pfam" id="PF00753">
    <property type="entry name" value="Lactamase_B"/>
    <property type="match status" value="1"/>
</dbReference>
<evidence type="ECO:0000256" key="1">
    <source>
        <dbReference type="ARBA" id="ARBA00004651"/>
    </source>
</evidence>
<dbReference type="InterPro" id="IPR052159">
    <property type="entry name" value="Competence_DNA_uptake"/>
</dbReference>
<proteinExistence type="predicted"/>
<dbReference type="InterPro" id="IPR001279">
    <property type="entry name" value="Metallo-B-lactamas"/>
</dbReference>
<feature type="transmembrane region" description="Helical" evidence="6">
    <location>
        <begin position="252"/>
        <end position="277"/>
    </location>
</feature>
<keyword evidence="4 6" id="KW-1133">Transmembrane helix</keyword>
<gene>
    <name evidence="8" type="ORF">tloyanaT_29700</name>
</gene>
<name>A0ABQ6HIS7_9GAMM</name>